<dbReference type="EnsemblProtists" id="PYU1_T006435">
    <property type="protein sequence ID" value="PYU1_T006435"/>
    <property type="gene ID" value="PYU1_G006423"/>
</dbReference>
<dbReference type="HOGENOM" id="CLU_2929984_0_0_1"/>
<dbReference type="EnsemblProtists" id="PYU1_T006432">
    <property type="protein sequence ID" value="PYU1_T006432"/>
    <property type="gene ID" value="PYU1_G006420"/>
</dbReference>
<dbReference type="AlphaFoldDB" id="K3WN93"/>
<sequence>SWQYITSSEDVVINTSLYCDTAAGNPHHGKRGVALRPGREIIGEVTIAGEDVKQLAVGNRV</sequence>
<dbReference type="SUPFAM" id="SSF50129">
    <property type="entry name" value="GroES-like"/>
    <property type="match status" value="1"/>
</dbReference>
<dbReference type="InterPro" id="IPR011032">
    <property type="entry name" value="GroES-like_sf"/>
</dbReference>
<dbReference type="VEuPathDB" id="FungiDB:PYU1_G006423"/>
<protein>
    <submittedName>
        <fullName evidence="1">Uncharacterized protein</fullName>
    </submittedName>
</protein>
<proteinExistence type="predicted"/>
<accession>K3WN93</accession>
<dbReference type="InParanoid" id="K3WN93"/>
<reference evidence="2" key="1">
    <citation type="journal article" date="2010" name="Genome Biol.">
        <title>Genome sequence of the necrotrophic plant pathogen Pythium ultimum reveals original pathogenicity mechanisms and effector repertoire.</title>
        <authorList>
            <person name="Levesque C.A."/>
            <person name="Brouwer H."/>
            <person name="Cano L."/>
            <person name="Hamilton J.P."/>
            <person name="Holt C."/>
            <person name="Huitema E."/>
            <person name="Raffaele S."/>
            <person name="Robideau G.P."/>
            <person name="Thines M."/>
            <person name="Win J."/>
            <person name="Zerillo M.M."/>
            <person name="Beakes G.W."/>
            <person name="Boore J.L."/>
            <person name="Busam D."/>
            <person name="Dumas B."/>
            <person name="Ferriera S."/>
            <person name="Fuerstenberg S.I."/>
            <person name="Gachon C.M."/>
            <person name="Gaulin E."/>
            <person name="Govers F."/>
            <person name="Grenville-Briggs L."/>
            <person name="Horner N."/>
            <person name="Hostetler J."/>
            <person name="Jiang R.H."/>
            <person name="Johnson J."/>
            <person name="Krajaejun T."/>
            <person name="Lin H."/>
            <person name="Meijer H.J."/>
            <person name="Moore B."/>
            <person name="Morris P."/>
            <person name="Phuntmart V."/>
            <person name="Puiu D."/>
            <person name="Shetty J."/>
            <person name="Stajich J.E."/>
            <person name="Tripathy S."/>
            <person name="Wawra S."/>
            <person name="van West P."/>
            <person name="Whitty B.R."/>
            <person name="Coutinho P.M."/>
            <person name="Henrissat B."/>
            <person name="Martin F."/>
            <person name="Thomas P.D."/>
            <person name="Tyler B.M."/>
            <person name="De Vries R.P."/>
            <person name="Kamoun S."/>
            <person name="Yandell M."/>
            <person name="Tisserat N."/>
            <person name="Buell C.R."/>
        </authorList>
    </citation>
    <scope>NUCLEOTIDE SEQUENCE</scope>
    <source>
        <strain evidence="2">DAOM:BR144</strain>
    </source>
</reference>
<dbReference type="EMBL" id="GL376604">
    <property type="status" value="NOT_ANNOTATED_CDS"/>
    <property type="molecule type" value="Genomic_DNA"/>
</dbReference>
<name>K3WN93_GLOUD</name>
<keyword evidence="2" id="KW-1185">Reference proteome</keyword>
<evidence type="ECO:0000313" key="1">
    <source>
        <dbReference type="EnsemblProtists" id="PYU1_T006435"/>
    </source>
</evidence>
<dbReference type="Proteomes" id="UP000019132">
    <property type="component" value="Unassembled WGS sequence"/>
</dbReference>
<evidence type="ECO:0000313" key="2">
    <source>
        <dbReference type="Proteomes" id="UP000019132"/>
    </source>
</evidence>
<dbReference type="VEuPathDB" id="FungiDB:PYU1_G006420"/>
<reference evidence="1" key="3">
    <citation type="submission" date="2015-02" db="UniProtKB">
        <authorList>
            <consortium name="EnsemblProtists"/>
        </authorList>
    </citation>
    <scope>IDENTIFICATION</scope>
    <source>
        <strain evidence="1">DAOM BR144</strain>
    </source>
</reference>
<organism evidence="1 2">
    <name type="scientific">Globisporangium ultimum (strain ATCC 200006 / CBS 805.95 / DAOM BR144)</name>
    <name type="common">Pythium ultimum</name>
    <dbReference type="NCBI Taxonomy" id="431595"/>
    <lineage>
        <taxon>Eukaryota</taxon>
        <taxon>Sar</taxon>
        <taxon>Stramenopiles</taxon>
        <taxon>Oomycota</taxon>
        <taxon>Peronosporomycetes</taxon>
        <taxon>Pythiales</taxon>
        <taxon>Pythiaceae</taxon>
        <taxon>Globisporangium</taxon>
    </lineage>
</organism>
<reference evidence="2" key="2">
    <citation type="submission" date="2010-04" db="EMBL/GenBank/DDBJ databases">
        <authorList>
            <person name="Buell R."/>
            <person name="Hamilton J."/>
            <person name="Hostetler J."/>
        </authorList>
    </citation>
    <scope>NUCLEOTIDE SEQUENCE [LARGE SCALE GENOMIC DNA]</scope>
    <source>
        <strain evidence="2">DAOM:BR144</strain>
    </source>
</reference>